<proteinExistence type="inferred from homology"/>
<dbReference type="PROSITE" id="PS00086">
    <property type="entry name" value="CYTOCHROME_P450"/>
    <property type="match status" value="1"/>
</dbReference>
<dbReference type="GO" id="GO:0020037">
    <property type="term" value="F:heme binding"/>
    <property type="evidence" value="ECO:0007669"/>
    <property type="project" value="InterPro"/>
</dbReference>
<name>A0A8H3U152_VENIN</name>
<keyword evidence="10" id="KW-1185">Reference proteome</keyword>
<comment type="caution">
    <text evidence="7">The sequence shown here is derived from an EMBL/GenBank/DDBJ whole genome shotgun (WGS) entry which is preliminary data.</text>
</comment>
<keyword evidence="4 5" id="KW-0408">Iron</keyword>
<keyword evidence="3 5" id="KW-0479">Metal-binding</keyword>
<keyword evidence="5" id="KW-0349">Heme</keyword>
<dbReference type="PRINTS" id="PR00465">
    <property type="entry name" value="EP450IV"/>
</dbReference>
<comment type="cofactor">
    <cofactor evidence="1 5">
        <name>heme</name>
        <dbReference type="ChEBI" id="CHEBI:30413"/>
    </cofactor>
</comment>
<dbReference type="CDD" id="cd11060">
    <property type="entry name" value="CYP57A1-like"/>
    <property type="match status" value="1"/>
</dbReference>
<feature type="transmembrane region" description="Helical" evidence="6">
    <location>
        <begin position="12"/>
        <end position="32"/>
    </location>
</feature>
<evidence type="ECO:0000313" key="7">
    <source>
        <dbReference type="EMBL" id="KAE9961996.1"/>
    </source>
</evidence>
<dbReference type="InterPro" id="IPR017972">
    <property type="entry name" value="Cyt_P450_CS"/>
</dbReference>
<dbReference type="EMBL" id="WNWQ01001205">
    <property type="protein sequence ID" value="KAE9961996.1"/>
    <property type="molecule type" value="Genomic_DNA"/>
</dbReference>
<dbReference type="InterPro" id="IPR036396">
    <property type="entry name" value="Cyt_P450_sf"/>
</dbReference>
<evidence type="ECO:0000313" key="8">
    <source>
        <dbReference type="EMBL" id="KAE9978316.1"/>
    </source>
</evidence>
<keyword evidence="6" id="KW-1133">Transmembrane helix</keyword>
<evidence type="ECO:0000256" key="4">
    <source>
        <dbReference type="ARBA" id="ARBA00023004"/>
    </source>
</evidence>
<evidence type="ECO:0000256" key="3">
    <source>
        <dbReference type="ARBA" id="ARBA00022723"/>
    </source>
</evidence>
<dbReference type="EMBL" id="WNWR01000446">
    <property type="protein sequence ID" value="KAE9978316.1"/>
    <property type="molecule type" value="Genomic_DNA"/>
</dbReference>
<keyword evidence="6" id="KW-0472">Membrane</keyword>
<organism evidence="7 9">
    <name type="scientific">Venturia inaequalis</name>
    <name type="common">Apple scab fungus</name>
    <dbReference type="NCBI Taxonomy" id="5025"/>
    <lineage>
        <taxon>Eukaryota</taxon>
        <taxon>Fungi</taxon>
        <taxon>Dikarya</taxon>
        <taxon>Ascomycota</taxon>
        <taxon>Pezizomycotina</taxon>
        <taxon>Dothideomycetes</taxon>
        <taxon>Pleosporomycetidae</taxon>
        <taxon>Venturiales</taxon>
        <taxon>Venturiaceae</taxon>
        <taxon>Venturia</taxon>
    </lineage>
</organism>
<dbReference type="PANTHER" id="PTHR24305:SF229">
    <property type="entry name" value="P450, PUTATIVE (EUROFUNG)-RELATED"/>
    <property type="match status" value="1"/>
</dbReference>
<dbReference type="Pfam" id="PF00067">
    <property type="entry name" value="p450"/>
    <property type="match status" value="1"/>
</dbReference>
<dbReference type="AlphaFoldDB" id="A0A8H3U152"/>
<evidence type="ECO:0000256" key="1">
    <source>
        <dbReference type="ARBA" id="ARBA00001971"/>
    </source>
</evidence>
<evidence type="ECO:0000256" key="2">
    <source>
        <dbReference type="ARBA" id="ARBA00010617"/>
    </source>
</evidence>
<sequence>MALLPDISVLTTWLTLYAPVVTVVYFILWAIYARTLHPLSNIPGPFWPSISRTWLMWHHHKGDIEIVERVLHEKYGPILRIAPDEVVVADPKYIPQIYPIQKPLQKTDWYAPWRPQGLNSQPDLFTQTNEKAHSAYRKIVGGVYPFSSIAKNEPGMDAVLNLFMERLGGFADSKDAFDFGLWLEMYSFDNVGVALFGQAFGFLEDSIDYRDYIRSVHLAMPFLTLLTVTPYYIRPFLLLVAVCIPRLLKAVLAIEDIKKNAIIETKSAMDRSLEVTGKRPDLLSQLLAIVQEKGEKVNYSHKEITSDMWVGIMAGADSTSITMRSVFYFLMKNAEKLIKVRAEIDAAFKNGTLSSPVQYNQAASLPYLNAVVKETTRLFPAFSVSQPRYAPSQGIELCGKHIPAGYSIGLNPAVIQHDKGVFGADALEFQPERWLDSEERTRAMDKAILGWGAGTRTCVGRPLALTQIYKVAAEVLHRFTFEMAHDQPWKTHNASFNVQTGVICKLKRRSGEQEVVVCTITSKLPKNGVEFLHINVFKDPPLYYTSEICLQQKVRHYCPSVLRKSSFVRLEPFKIRREMLLPVTSTTGAHLILTAESIDLMQTHAKRIWESYRSSATPRAINPPPFRTLSALFCTLSAPPPRTLSAQTCEQELHQDQKQKWHLPTSTPAPYYRNILRVERKMRDLIDPSIKALTFRVDSEQWQTLRTEGEEIRRKYGIPPPS</sequence>
<dbReference type="GO" id="GO:0004497">
    <property type="term" value="F:monooxygenase activity"/>
    <property type="evidence" value="ECO:0007669"/>
    <property type="project" value="InterPro"/>
</dbReference>
<feature type="binding site" description="axial binding residue" evidence="5">
    <location>
        <position position="458"/>
    </location>
    <ligand>
        <name>heme</name>
        <dbReference type="ChEBI" id="CHEBI:30413"/>
    </ligand>
    <ligandPart>
        <name>Fe</name>
        <dbReference type="ChEBI" id="CHEBI:18248"/>
    </ligandPart>
</feature>
<evidence type="ECO:0000313" key="9">
    <source>
        <dbReference type="Proteomes" id="UP000433883"/>
    </source>
</evidence>
<dbReference type="Gene3D" id="1.10.630.10">
    <property type="entry name" value="Cytochrome P450"/>
    <property type="match status" value="1"/>
</dbReference>
<protein>
    <recommendedName>
        <fullName evidence="11">Cytochrome P450</fullName>
    </recommendedName>
</protein>
<keyword evidence="6" id="KW-0812">Transmembrane</keyword>
<evidence type="ECO:0000313" key="10">
    <source>
        <dbReference type="Proteomes" id="UP000490939"/>
    </source>
</evidence>
<dbReference type="GO" id="GO:0005506">
    <property type="term" value="F:iron ion binding"/>
    <property type="evidence" value="ECO:0007669"/>
    <property type="project" value="InterPro"/>
</dbReference>
<evidence type="ECO:0000256" key="6">
    <source>
        <dbReference type="SAM" id="Phobius"/>
    </source>
</evidence>
<dbReference type="SUPFAM" id="SSF48264">
    <property type="entry name" value="Cytochrome P450"/>
    <property type="match status" value="1"/>
</dbReference>
<dbReference type="InterPro" id="IPR002403">
    <property type="entry name" value="Cyt_P450_E_grp-IV"/>
</dbReference>
<comment type="similarity">
    <text evidence="2">Belongs to the cytochrome P450 family.</text>
</comment>
<feature type="transmembrane region" description="Helical" evidence="6">
    <location>
        <begin position="216"/>
        <end position="233"/>
    </location>
</feature>
<gene>
    <name evidence="7" type="ORF">BLS_001006</name>
    <name evidence="8" type="ORF">EG327_007441</name>
</gene>
<dbReference type="PRINTS" id="PR00385">
    <property type="entry name" value="P450"/>
</dbReference>
<dbReference type="InterPro" id="IPR050121">
    <property type="entry name" value="Cytochrome_P450_monoxygenase"/>
</dbReference>
<dbReference type="Proteomes" id="UP000433883">
    <property type="component" value="Unassembled WGS sequence"/>
</dbReference>
<reference evidence="7 9" key="1">
    <citation type="submission" date="2019-11" db="EMBL/GenBank/DDBJ databases">
        <title>Venturia inaequalis Genome Resource.</title>
        <authorList>
            <person name="Lichtner F.J."/>
        </authorList>
    </citation>
    <scope>NUCLEOTIDE SEQUENCE [LARGE SCALE GENOMIC DNA]</scope>
    <source>
        <strain evidence="7">Bline_iso_100314</strain>
        <strain evidence="8 10">DMI_063113</strain>
    </source>
</reference>
<dbReference type="Proteomes" id="UP000490939">
    <property type="component" value="Unassembled WGS sequence"/>
</dbReference>
<accession>A0A8H3U152</accession>
<evidence type="ECO:0000256" key="5">
    <source>
        <dbReference type="PIRSR" id="PIRSR602403-1"/>
    </source>
</evidence>
<dbReference type="GO" id="GO:0016705">
    <property type="term" value="F:oxidoreductase activity, acting on paired donors, with incorporation or reduction of molecular oxygen"/>
    <property type="evidence" value="ECO:0007669"/>
    <property type="project" value="InterPro"/>
</dbReference>
<evidence type="ECO:0008006" key="11">
    <source>
        <dbReference type="Google" id="ProtNLM"/>
    </source>
</evidence>
<dbReference type="InterPro" id="IPR001128">
    <property type="entry name" value="Cyt_P450"/>
</dbReference>
<dbReference type="PANTHER" id="PTHR24305">
    <property type="entry name" value="CYTOCHROME P450"/>
    <property type="match status" value="1"/>
</dbReference>